<protein>
    <submittedName>
        <fullName evidence="1">Uncharacterized protein</fullName>
    </submittedName>
</protein>
<sequence length="80" mass="8553">MAEVADKLRQTAHALAFQCRTTAHGGNPAASEQVVDTTRKVVDFLRIAETDAGHTRGALTDAHGWIGELADAVRGTTFTF</sequence>
<evidence type="ECO:0000313" key="1">
    <source>
        <dbReference type="EMBL" id="MFC0540658.1"/>
    </source>
</evidence>
<dbReference type="RefSeq" id="WP_273939471.1">
    <property type="nucleotide sequence ID" value="NZ_CP097263.1"/>
</dbReference>
<reference evidence="1 2" key="1">
    <citation type="submission" date="2024-09" db="EMBL/GenBank/DDBJ databases">
        <authorList>
            <person name="Sun Q."/>
            <person name="Mori K."/>
        </authorList>
    </citation>
    <scope>NUCLEOTIDE SEQUENCE [LARGE SCALE GENOMIC DNA]</scope>
    <source>
        <strain evidence="1 2">TBRC 1432</strain>
    </source>
</reference>
<keyword evidence="2" id="KW-1185">Reference proteome</keyword>
<dbReference type="Proteomes" id="UP001589810">
    <property type="component" value="Unassembled WGS sequence"/>
</dbReference>
<accession>A0ABV6MK49</accession>
<evidence type="ECO:0000313" key="2">
    <source>
        <dbReference type="Proteomes" id="UP001589810"/>
    </source>
</evidence>
<gene>
    <name evidence="1" type="ORF">ACFFH7_04145</name>
</gene>
<name>A0ABV6MK49_9PSEU</name>
<dbReference type="EMBL" id="JBHLUD010000001">
    <property type="protein sequence ID" value="MFC0540658.1"/>
    <property type="molecule type" value="Genomic_DNA"/>
</dbReference>
<organism evidence="1 2">
    <name type="scientific">Kutzneria chonburiensis</name>
    <dbReference type="NCBI Taxonomy" id="1483604"/>
    <lineage>
        <taxon>Bacteria</taxon>
        <taxon>Bacillati</taxon>
        <taxon>Actinomycetota</taxon>
        <taxon>Actinomycetes</taxon>
        <taxon>Pseudonocardiales</taxon>
        <taxon>Pseudonocardiaceae</taxon>
        <taxon>Kutzneria</taxon>
    </lineage>
</organism>
<comment type="caution">
    <text evidence="1">The sequence shown here is derived from an EMBL/GenBank/DDBJ whole genome shotgun (WGS) entry which is preliminary data.</text>
</comment>
<proteinExistence type="predicted"/>